<evidence type="ECO:0000313" key="3">
    <source>
        <dbReference type="Proteomes" id="UP000319852"/>
    </source>
</evidence>
<sequence length="73" mass="8309">MDVQENNSPPSAWLSWGQPVENSHEQSSFKPKAPEPLRVDSPVSPENRNQLRNRLLQMIVSSEQSRKAHSSTR</sequence>
<evidence type="ECO:0000313" key="2">
    <source>
        <dbReference type="EMBL" id="QDT00202.1"/>
    </source>
</evidence>
<proteinExistence type="predicted"/>
<dbReference type="Proteomes" id="UP000319852">
    <property type="component" value="Chromosome"/>
</dbReference>
<name>A0A517MZ92_9BACT</name>
<protein>
    <submittedName>
        <fullName evidence="2">Uncharacterized protein</fullName>
    </submittedName>
</protein>
<dbReference type="EMBL" id="CP036263">
    <property type="protein sequence ID" value="QDT00202.1"/>
    <property type="molecule type" value="Genomic_DNA"/>
</dbReference>
<dbReference type="KEGG" id="amob:HG15A2_35370"/>
<organism evidence="2 3">
    <name type="scientific">Adhaeretor mobilis</name>
    <dbReference type="NCBI Taxonomy" id="1930276"/>
    <lineage>
        <taxon>Bacteria</taxon>
        <taxon>Pseudomonadati</taxon>
        <taxon>Planctomycetota</taxon>
        <taxon>Planctomycetia</taxon>
        <taxon>Pirellulales</taxon>
        <taxon>Lacipirellulaceae</taxon>
        <taxon>Adhaeretor</taxon>
    </lineage>
</organism>
<feature type="compositionally biased region" description="Polar residues" evidence="1">
    <location>
        <begin position="1"/>
        <end position="10"/>
    </location>
</feature>
<dbReference type="RefSeq" id="WP_145061552.1">
    <property type="nucleotide sequence ID" value="NZ_CP036263.1"/>
</dbReference>
<accession>A0A517MZ92</accession>
<gene>
    <name evidence="2" type="ORF">HG15A2_35370</name>
</gene>
<feature type="region of interest" description="Disordered" evidence="1">
    <location>
        <begin position="1"/>
        <end position="51"/>
    </location>
</feature>
<evidence type="ECO:0000256" key="1">
    <source>
        <dbReference type="SAM" id="MobiDB-lite"/>
    </source>
</evidence>
<reference evidence="2 3" key="1">
    <citation type="submission" date="2019-02" db="EMBL/GenBank/DDBJ databases">
        <title>Deep-cultivation of Planctomycetes and their phenomic and genomic characterization uncovers novel biology.</title>
        <authorList>
            <person name="Wiegand S."/>
            <person name="Jogler M."/>
            <person name="Boedeker C."/>
            <person name="Pinto D."/>
            <person name="Vollmers J."/>
            <person name="Rivas-Marin E."/>
            <person name="Kohn T."/>
            <person name="Peeters S.H."/>
            <person name="Heuer A."/>
            <person name="Rast P."/>
            <person name="Oberbeckmann S."/>
            <person name="Bunk B."/>
            <person name="Jeske O."/>
            <person name="Meyerdierks A."/>
            <person name="Storesund J.E."/>
            <person name="Kallscheuer N."/>
            <person name="Luecker S."/>
            <person name="Lage O.M."/>
            <person name="Pohl T."/>
            <person name="Merkel B.J."/>
            <person name="Hornburger P."/>
            <person name="Mueller R.-W."/>
            <person name="Bruemmer F."/>
            <person name="Labrenz M."/>
            <person name="Spormann A.M."/>
            <person name="Op den Camp H."/>
            <person name="Overmann J."/>
            <person name="Amann R."/>
            <person name="Jetten M.S.M."/>
            <person name="Mascher T."/>
            <person name="Medema M.H."/>
            <person name="Devos D.P."/>
            <person name="Kaster A.-K."/>
            <person name="Ovreas L."/>
            <person name="Rohde M."/>
            <person name="Galperin M.Y."/>
            <person name="Jogler C."/>
        </authorList>
    </citation>
    <scope>NUCLEOTIDE SEQUENCE [LARGE SCALE GENOMIC DNA]</scope>
    <source>
        <strain evidence="2 3">HG15A2</strain>
    </source>
</reference>
<keyword evidence="3" id="KW-1185">Reference proteome</keyword>
<dbReference type="AlphaFoldDB" id="A0A517MZ92"/>